<accession>A0AC35GLV9</accession>
<dbReference type="WBParaSite" id="PS1159_v2.g643.t1">
    <property type="protein sequence ID" value="PS1159_v2.g643.t1"/>
    <property type="gene ID" value="PS1159_v2.g643"/>
</dbReference>
<evidence type="ECO:0000313" key="2">
    <source>
        <dbReference type="WBParaSite" id="PS1159_v2.g643.t1"/>
    </source>
</evidence>
<organism evidence="1 2">
    <name type="scientific">Panagrolaimus sp. PS1159</name>
    <dbReference type="NCBI Taxonomy" id="55785"/>
    <lineage>
        <taxon>Eukaryota</taxon>
        <taxon>Metazoa</taxon>
        <taxon>Ecdysozoa</taxon>
        <taxon>Nematoda</taxon>
        <taxon>Chromadorea</taxon>
        <taxon>Rhabditida</taxon>
        <taxon>Tylenchina</taxon>
        <taxon>Panagrolaimomorpha</taxon>
        <taxon>Panagrolaimoidea</taxon>
        <taxon>Panagrolaimidae</taxon>
        <taxon>Panagrolaimus</taxon>
    </lineage>
</organism>
<dbReference type="Proteomes" id="UP000887580">
    <property type="component" value="Unplaced"/>
</dbReference>
<reference evidence="2" key="1">
    <citation type="submission" date="2022-11" db="UniProtKB">
        <authorList>
            <consortium name="WormBaseParasite"/>
        </authorList>
    </citation>
    <scope>IDENTIFICATION</scope>
</reference>
<sequence length="127" mass="14435">MPPNSGIDLQALNVGYTLELNTVPFKILWISPFYDTYTIDKTPTDDLYDIKKSVTAIFTVLELNITSITTVVLENVNTSEVVTNFTKLGQRFHITDLLVRLVYSIHGEEGEEEERNRVLISIETVKN</sequence>
<name>A0AC35GLV9_9BILA</name>
<protein>
    <submittedName>
        <fullName evidence="2">Uncharacterized protein</fullName>
    </submittedName>
</protein>
<proteinExistence type="predicted"/>
<evidence type="ECO:0000313" key="1">
    <source>
        <dbReference type="Proteomes" id="UP000887580"/>
    </source>
</evidence>